<feature type="region of interest" description="Disordered" evidence="1">
    <location>
        <begin position="155"/>
        <end position="257"/>
    </location>
</feature>
<keyword evidence="3" id="KW-1185">Reference proteome</keyword>
<reference evidence="2" key="1">
    <citation type="submission" date="2023-03" db="EMBL/GenBank/DDBJ databases">
        <title>Massive genome expansion in bonnet fungi (Mycena s.s.) driven by repeated elements and novel gene families across ecological guilds.</title>
        <authorList>
            <consortium name="Lawrence Berkeley National Laboratory"/>
            <person name="Harder C.B."/>
            <person name="Miyauchi S."/>
            <person name="Viragh M."/>
            <person name="Kuo A."/>
            <person name="Thoen E."/>
            <person name="Andreopoulos B."/>
            <person name="Lu D."/>
            <person name="Skrede I."/>
            <person name="Drula E."/>
            <person name="Henrissat B."/>
            <person name="Morin E."/>
            <person name="Kohler A."/>
            <person name="Barry K."/>
            <person name="LaButti K."/>
            <person name="Morin E."/>
            <person name="Salamov A."/>
            <person name="Lipzen A."/>
            <person name="Mereny Z."/>
            <person name="Hegedus B."/>
            <person name="Baldrian P."/>
            <person name="Stursova M."/>
            <person name="Weitz H."/>
            <person name="Taylor A."/>
            <person name="Grigoriev I.V."/>
            <person name="Nagy L.G."/>
            <person name="Martin F."/>
            <person name="Kauserud H."/>
        </authorList>
    </citation>
    <scope>NUCLEOTIDE SEQUENCE</scope>
    <source>
        <strain evidence="2">CBHHK067</strain>
    </source>
</reference>
<feature type="compositionally biased region" description="Low complexity" evidence="1">
    <location>
        <begin position="167"/>
        <end position="182"/>
    </location>
</feature>
<evidence type="ECO:0000256" key="1">
    <source>
        <dbReference type="SAM" id="MobiDB-lite"/>
    </source>
</evidence>
<sequence length="269" mass="29642">MAYTPIRTPTRSFPIQEICRLFGPVNEPVFDANARHCAILCKALKLCSPADIHAVLGQTQKLRMAMGTGATMSDFGKIKTQVIRNNRYLSRETDAPDAAGKQALSVYLTAYDTVYRKQGNNYAAGGRAELGLLGSELSGSPWHCPAVLTGRCSHSPRPQLAFPTPPSTSSAGESSSPARRSPLPGLYPLIPRTPHTPVASTSKKTTHLRKRQMPIEISDSEDERPHRSAKKSMKRKCLPSIIEISDSEDERPRKKARENNYLGFIDLTR</sequence>
<dbReference type="EMBL" id="JARKIE010000163">
    <property type="protein sequence ID" value="KAJ7673370.1"/>
    <property type="molecule type" value="Genomic_DNA"/>
</dbReference>
<organism evidence="2 3">
    <name type="scientific">Mycena rosella</name>
    <name type="common">Pink bonnet</name>
    <name type="synonym">Agaricus rosellus</name>
    <dbReference type="NCBI Taxonomy" id="1033263"/>
    <lineage>
        <taxon>Eukaryota</taxon>
        <taxon>Fungi</taxon>
        <taxon>Dikarya</taxon>
        <taxon>Basidiomycota</taxon>
        <taxon>Agaricomycotina</taxon>
        <taxon>Agaricomycetes</taxon>
        <taxon>Agaricomycetidae</taxon>
        <taxon>Agaricales</taxon>
        <taxon>Marasmiineae</taxon>
        <taxon>Mycenaceae</taxon>
        <taxon>Mycena</taxon>
    </lineage>
</organism>
<proteinExistence type="predicted"/>
<name>A0AAD7D235_MYCRO</name>
<comment type="caution">
    <text evidence="2">The sequence shown here is derived from an EMBL/GenBank/DDBJ whole genome shotgun (WGS) entry which is preliminary data.</text>
</comment>
<evidence type="ECO:0000313" key="3">
    <source>
        <dbReference type="Proteomes" id="UP001221757"/>
    </source>
</evidence>
<protein>
    <submittedName>
        <fullName evidence="2">Uncharacterized protein</fullName>
    </submittedName>
</protein>
<gene>
    <name evidence="2" type="ORF">B0H17DRAFT_1140968</name>
</gene>
<accession>A0AAD7D235</accession>
<feature type="compositionally biased region" description="Basic residues" evidence="1">
    <location>
        <begin position="227"/>
        <end position="237"/>
    </location>
</feature>
<dbReference type="AlphaFoldDB" id="A0AAD7D235"/>
<evidence type="ECO:0000313" key="2">
    <source>
        <dbReference type="EMBL" id="KAJ7673370.1"/>
    </source>
</evidence>
<dbReference type="Proteomes" id="UP001221757">
    <property type="component" value="Unassembled WGS sequence"/>
</dbReference>